<organism evidence="1 2">
    <name type="scientific">Vaccinium darrowii</name>
    <dbReference type="NCBI Taxonomy" id="229202"/>
    <lineage>
        <taxon>Eukaryota</taxon>
        <taxon>Viridiplantae</taxon>
        <taxon>Streptophyta</taxon>
        <taxon>Embryophyta</taxon>
        <taxon>Tracheophyta</taxon>
        <taxon>Spermatophyta</taxon>
        <taxon>Magnoliopsida</taxon>
        <taxon>eudicotyledons</taxon>
        <taxon>Gunneridae</taxon>
        <taxon>Pentapetalae</taxon>
        <taxon>asterids</taxon>
        <taxon>Ericales</taxon>
        <taxon>Ericaceae</taxon>
        <taxon>Vaccinioideae</taxon>
        <taxon>Vaccinieae</taxon>
        <taxon>Vaccinium</taxon>
    </lineage>
</organism>
<comment type="caution">
    <text evidence="1">The sequence shown here is derived from an EMBL/GenBank/DDBJ whole genome shotgun (WGS) entry which is preliminary data.</text>
</comment>
<accession>A0ACB7XV77</accession>
<name>A0ACB7XV77_9ERIC</name>
<evidence type="ECO:0000313" key="2">
    <source>
        <dbReference type="Proteomes" id="UP000828048"/>
    </source>
</evidence>
<keyword evidence="2" id="KW-1185">Reference proteome</keyword>
<sequence length="263" mass="28952">MESLSSSSSVGPMEDVVQALLDYLVTSLLPLKSSGHQVPSLAQQQSVAKHSSVNQVPSLAQQQSVAKRSQASVVSGPSGGCSTGIVRVLSRSGVASEVVWSPSGFSNGGNMKSLSYEGKWEYISLTGGKESWHNMGKDGVVKELRLELKAREEKTINRRRNSANKYAILDTFSMSKQYFFYLQAEVLTRSSKPLMDLITCVYRKKSKVEEKIHLFTIEVQGEAHSTRKKSNLNSDPTMFNCKSIRIIESNFNLKGVDHSLVKG</sequence>
<protein>
    <submittedName>
        <fullName evidence="1">Uncharacterized protein</fullName>
    </submittedName>
</protein>
<proteinExistence type="predicted"/>
<reference evidence="1 2" key="1">
    <citation type="journal article" date="2021" name="Hortic Res">
        <title>High-quality reference genome and annotation aids understanding of berry development for evergreen blueberry (Vaccinium darrowii).</title>
        <authorList>
            <person name="Yu J."/>
            <person name="Hulse-Kemp A.M."/>
            <person name="Babiker E."/>
            <person name="Staton M."/>
        </authorList>
    </citation>
    <scope>NUCLEOTIDE SEQUENCE [LARGE SCALE GENOMIC DNA]</scope>
    <source>
        <strain evidence="2">cv. NJ 8807/NJ 8810</strain>
        <tissue evidence="1">Young leaf</tissue>
    </source>
</reference>
<dbReference type="EMBL" id="CM037151">
    <property type="protein sequence ID" value="KAH7844435.1"/>
    <property type="molecule type" value="Genomic_DNA"/>
</dbReference>
<evidence type="ECO:0000313" key="1">
    <source>
        <dbReference type="EMBL" id="KAH7844435.1"/>
    </source>
</evidence>
<dbReference type="Proteomes" id="UP000828048">
    <property type="component" value="Chromosome 1"/>
</dbReference>
<gene>
    <name evidence="1" type="ORF">Vadar_027964</name>
</gene>